<comment type="caution">
    <text evidence="2">The sequence shown here is derived from an EMBL/GenBank/DDBJ whole genome shotgun (WGS) entry which is preliminary data.</text>
</comment>
<dbReference type="OrthoDB" id="995365at2759"/>
<sequence length="67" mass="7367">MANDSEMSGWSDLLHSSLKLLKQANPAAQFPPLQRNLDQLELLSKKLKAKTSRTEAPSQSIAATRCT</sequence>
<accession>A0A8S0U6S1</accession>
<reference evidence="2 3" key="1">
    <citation type="submission" date="2019-12" db="EMBL/GenBank/DDBJ databases">
        <authorList>
            <person name="Alioto T."/>
            <person name="Alioto T."/>
            <person name="Gomez Garrido J."/>
        </authorList>
    </citation>
    <scope>NUCLEOTIDE SEQUENCE [LARGE SCALE GENOMIC DNA]</scope>
</reference>
<dbReference type="Proteomes" id="UP000594638">
    <property type="component" value="Unassembled WGS sequence"/>
</dbReference>
<evidence type="ECO:0000313" key="2">
    <source>
        <dbReference type="EMBL" id="CAA3013120.1"/>
    </source>
</evidence>
<name>A0A8S0U6S1_OLEEU</name>
<keyword evidence="3" id="KW-1185">Reference proteome</keyword>
<evidence type="ECO:0000313" key="3">
    <source>
        <dbReference type="Proteomes" id="UP000594638"/>
    </source>
</evidence>
<evidence type="ECO:0000256" key="1">
    <source>
        <dbReference type="SAM" id="MobiDB-lite"/>
    </source>
</evidence>
<organism evidence="2 3">
    <name type="scientific">Olea europaea subsp. europaea</name>
    <dbReference type="NCBI Taxonomy" id="158383"/>
    <lineage>
        <taxon>Eukaryota</taxon>
        <taxon>Viridiplantae</taxon>
        <taxon>Streptophyta</taxon>
        <taxon>Embryophyta</taxon>
        <taxon>Tracheophyta</taxon>
        <taxon>Spermatophyta</taxon>
        <taxon>Magnoliopsida</taxon>
        <taxon>eudicotyledons</taxon>
        <taxon>Gunneridae</taxon>
        <taxon>Pentapetalae</taxon>
        <taxon>asterids</taxon>
        <taxon>lamiids</taxon>
        <taxon>Lamiales</taxon>
        <taxon>Oleaceae</taxon>
        <taxon>Oleeae</taxon>
        <taxon>Olea</taxon>
    </lineage>
</organism>
<gene>
    <name evidence="2" type="ORF">OLEA9_A053299</name>
</gene>
<proteinExistence type="predicted"/>
<feature type="region of interest" description="Disordered" evidence="1">
    <location>
        <begin position="48"/>
        <end position="67"/>
    </location>
</feature>
<dbReference type="EMBL" id="CACTIH010007423">
    <property type="protein sequence ID" value="CAA3013120.1"/>
    <property type="molecule type" value="Genomic_DNA"/>
</dbReference>
<feature type="compositionally biased region" description="Polar residues" evidence="1">
    <location>
        <begin position="54"/>
        <end position="67"/>
    </location>
</feature>
<protein>
    <submittedName>
        <fullName evidence="2">Nuclear pore complex NUP93A-like</fullName>
    </submittedName>
</protein>
<dbReference type="AlphaFoldDB" id="A0A8S0U6S1"/>
<dbReference type="Gramene" id="OE9A053299T1">
    <property type="protein sequence ID" value="OE9A053299C1"/>
    <property type="gene ID" value="OE9A053299"/>
</dbReference>